<proteinExistence type="predicted"/>
<name>A0ABU6VCX1_9FABA</name>
<feature type="compositionally biased region" description="Pro residues" evidence="1">
    <location>
        <begin position="184"/>
        <end position="193"/>
    </location>
</feature>
<accession>A0ABU6VCX1</accession>
<evidence type="ECO:0008006" key="4">
    <source>
        <dbReference type="Google" id="ProtNLM"/>
    </source>
</evidence>
<dbReference type="EMBL" id="JASCZI010151243">
    <property type="protein sequence ID" value="MED6171292.1"/>
    <property type="molecule type" value="Genomic_DNA"/>
</dbReference>
<reference evidence="2 3" key="1">
    <citation type="journal article" date="2023" name="Plants (Basel)">
        <title>Bridging the Gap: Combining Genomics and Transcriptomics Approaches to Understand Stylosanthes scabra, an Orphan Legume from the Brazilian Caatinga.</title>
        <authorList>
            <person name="Ferreira-Neto J.R.C."/>
            <person name="da Silva M.D."/>
            <person name="Binneck E."/>
            <person name="de Melo N.F."/>
            <person name="da Silva R.H."/>
            <person name="de Melo A.L.T.M."/>
            <person name="Pandolfi V."/>
            <person name="Bustamante F.O."/>
            <person name="Brasileiro-Vidal A.C."/>
            <person name="Benko-Iseppon A.M."/>
        </authorList>
    </citation>
    <scope>NUCLEOTIDE SEQUENCE [LARGE SCALE GENOMIC DNA]</scope>
    <source>
        <tissue evidence="2">Leaves</tissue>
    </source>
</reference>
<evidence type="ECO:0000313" key="3">
    <source>
        <dbReference type="Proteomes" id="UP001341840"/>
    </source>
</evidence>
<feature type="compositionally biased region" description="Polar residues" evidence="1">
    <location>
        <begin position="168"/>
        <end position="178"/>
    </location>
</feature>
<evidence type="ECO:0000313" key="2">
    <source>
        <dbReference type="EMBL" id="MED6171292.1"/>
    </source>
</evidence>
<evidence type="ECO:0000256" key="1">
    <source>
        <dbReference type="SAM" id="MobiDB-lite"/>
    </source>
</evidence>
<dbReference type="Proteomes" id="UP001341840">
    <property type="component" value="Unassembled WGS sequence"/>
</dbReference>
<organism evidence="2 3">
    <name type="scientific">Stylosanthes scabra</name>
    <dbReference type="NCBI Taxonomy" id="79078"/>
    <lineage>
        <taxon>Eukaryota</taxon>
        <taxon>Viridiplantae</taxon>
        <taxon>Streptophyta</taxon>
        <taxon>Embryophyta</taxon>
        <taxon>Tracheophyta</taxon>
        <taxon>Spermatophyta</taxon>
        <taxon>Magnoliopsida</taxon>
        <taxon>eudicotyledons</taxon>
        <taxon>Gunneridae</taxon>
        <taxon>Pentapetalae</taxon>
        <taxon>rosids</taxon>
        <taxon>fabids</taxon>
        <taxon>Fabales</taxon>
        <taxon>Fabaceae</taxon>
        <taxon>Papilionoideae</taxon>
        <taxon>50 kb inversion clade</taxon>
        <taxon>dalbergioids sensu lato</taxon>
        <taxon>Dalbergieae</taxon>
        <taxon>Pterocarpus clade</taxon>
        <taxon>Stylosanthes</taxon>
    </lineage>
</organism>
<comment type="caution">
    <text evidence="2">The sequence shown here is derived from an EMBL/GenBank/DDBJ whole genome shotgun (WGS) entry which is preliminary data.</text>
</comment>
<keyword evidence="3" id="KW-1185">Reference proteome</keyword>
<feature type="region of interest" description="Disordered" evidence="1">
    <location>
        <begin position="168"/>
        <end position="193"/>
    </location>
</feature>
<protein>
    <recommendedName>
        <fullName evidence="4">CCHC-type domain-containing protein</fullName>
    </recommendedName>
</protein>
<gene>
    <name evidence="2" type="ORF">PIB30_039459</name>
</gene>
<sequence>MAVARSCSSNLACCFDDETLSNQGSSLSDFLRSLDNDFQYFLCNVQDSYPNSQVIIEGLNEEYDGYTTSIMARFGSLTVPEAFSLQAYDEMLNSTKNTGSTLLVANLTHAYFPSNGRGGGRRGRGANHFHRGGRNYWQHNRTICQICGRGGHATSNCYYRYDQQFTDAPNSKNPSTQIPYSNSTPPPPPSSFH</sequence>